<organism evidence="3 4">
    <name type="scientific">Piloderma croceum (strain F 1598)</name>
    <dbReference type="NCBI Taxonomy" id="765440"/>
    <lineage>
        <taxon>Eukaryota</taxon>
        <taxon>Fungi</taxon>
        <taxon>Dikarya</taxon>
        <taxon>Basidiomycota</taxon>
        <taxon>Agaricomycotina</taxon>
        <taxon>Agaricomycetes</taxon>
        <taxon>Agaricomycetidae</taxon>
        <taxon>Atheliales</taxon>
        <taxon>Atheliaceae</taxon>
        <taxon>Piloderma</taxon>
    </lineage>
</organism>
<dbReference type="PANTHER" id="PTHR10039:SF14">
    <property type="entry name" value="NACHT DOMAIN-CONTAINING PROTEIN"/>
    <property type="match status" value="1"/>
</dbReference>
<evidence type="ECO:0000256" key="1">
    <source>
        <dbReference type="ARBA" id="ARBA00022737"/>
    </source>
</evidence>
<reference evidence="3 4" key="1">
    <citation type="submission" date="2014-04" db="EMBL/GenBank/DDBJ databases">
        <authorList>
            <consortium name="DOE Joint Genome Institute"/>
            <person name="Kuo A."/>
            <person name="Tarkka M."/>
            <person name="Buscot F."/>
            <person name="Kohler A."/>
            <person name="Nagy L.G."/>
            <person name="Floudas D."/>
            <person name="Copeland A."/>
            <person name="Barry K.W."/>
            <person name="Cichocki N."/>
            <person name="Veneault-Fourrey C."/>
            <person name="LaButti K."/>
            <person name="Lindquist E.A."/>
            <person name="Lipzen A."/>
            <person name="Lundell T."/>
            <person name="Morin E."/>
            <person name="Murat C."/>
            <person name="Sun H."/>
            <person name="Tunlid A."/>
            <person name="Henrissat B."/>
            <person name="Grigoriev I.V."/>
            <person name="Hibbett D.S."/>
            <person name="Martin F."/>
            <person name="Nordberg H.P."/>
            <person name="Cantor M.N."/>
            <person name="Hua S.X."/>
        </authorList>
    </citation>
    <scope>NUCLEOTIDE SEQUENCE [LARGE SCALE GENOMIC DNA]</scope>
    <source>
        <strain evidence="3 4">F 1598</strain>
    </source>
</reference>
<evidence type="ECO:0000259" key="2">
    <source>
        <dbReference type="Pfam" id="PF24883"/>
    </source>
</evidence>
<keyword evidence="4" id="KW-1185">Reference proteome</keyword>
<dbReference type="EMBL" id="KN832975">
    <property type="protein sequence ID" value="KIM89363.1"/>
    <property type="molecule type" value="Genomic_DNA"/>
</dbReference>
<feature type="domain" description="Nephrocystin 3-like N-terminal" evidence="2">
    <location>
        <begin position="4"/>
        <end position="48"/>
    </location>
</feature>
<keyword evidence="1" id="KW-0677">Repeat</keyword>
<sequence length="343" mass="38621">MNTVGPVVIVIDGLDKCGDEMSRKVILSILAEAVRHLPSNFRILITARPESDIEKAIVSKPHVLCKRMDTINAKSTSDDIALYIQAQLSDIEGLERKWPNKSWCLQLAKRSEGLFQWAFTACHFITGDGKSGLDPVEQLNILLSSASSTSNLDQLYFNILTRTFPVDNMTFMDRFRLVLGRVLATRKPLSITSLNKLSCETNTVDVSLVINPLGSLLSGVGQQAVAVHPLHTSFRDFLMDSTRSKTFFVNISQHYRKLALALMNVMRKELRFNICDLTTSHIHNIEIPDLPVRINRAISLHLSYSCRFWADHLQATAYKGRVLNADEPTNWLTGDFRILLHSL</sequence>
<proteinExistence type="predicted"/>
<gene>
    <name evidence="3" type="ORF">PILCRDRAFT_2589</name>
</gene>
<evidence type="ECO:0000313" key="4">
    <source>
        <dbReference type="Proteomes" id="UP000054166"/>
    </source>
</evidence>
<name>A0A0C3BS57_PILCF</name>
<dbReference type="Pfam" id="PF24883">
    <property type="entry name" value="NPHP3_N"/>
    <property type="match status" value="1"/>
</dbReference>
<dbReference type="PANTHER" id="PTHR10039">
    <property type="entry name" value="AMELOGENIN"/>
    <property type="match status" value="1"/>
</dbReference>
<accession>A0A0C3BS57</accession>
<dbReference type="InParanoid" id="A0A0C3BS57"/>
<dbReference type="Proteomes" id="UP000054166">
    <property type="component" value="Unassembled WGS sequence"/>
</dbReference>
<dbReference type="AlphaFoldDB" id="A0A0C3BS57"/>
<dbReference type="OrthoDB" id="163438at2759"/>
<dbReference type="InterPro" id="IPR056884">
    <property type="entry name" value="NPHP3-like_N"/>
</dbReference>
<evidence type="ECO:0000313" key="3">
    <source>
        <dbReference type="EMBL" id="KIM89363.1"/>
    </source>
</evidence>
<reference evidence="4" key="2">
    <citation type="submission" date="2015-01" db="EMBL/GenBank/DDBJ databases">
        <title>Evolutionary Origins and Diversification of the Mycorrhizal Mutualists.</title>
        <authorList>
            <consortium name="DOE Joint Genome Institute"/>
            <consortium name="Mycorrhizal Genomics Consortium"/>
            <person name="Kohler A."/>
            <person name="Kuo A."/>
            <person name="Nagy L.G."/>
            <person name="Floudas D."/>
            <person name="Copeland A."/>
            <person name="Barry K.W."/>
            <person name="Cichocki N."/>
            <person name="Veneault-Fourrey C."/>
            <person name="LaButti K."/>
            <person name="Lindquist E.A."/>
            <person name="Lipzen A."/>
            <person name="Lundell T."/>
            <person name="Morin E."/>
            <person name="Murat C."/>
            <person name="Riley R."/>
            <person name="Ohm R."/>
            <person name="Sun H."/>
            <person name="Tunlid A."/>
            <person name="Henrissat B."/>
            <person name="Grigoriev I.V."/>
            <person name="Hibbett D.S."/>
            <person name="Martin F."/>
        </authorList>
    </citation>
    <scope>NUCLEOTIDE SEQUENCE [LARGE SCALE GENOMIC DNA]</scope>
    <source>
        <strain evidence="4">F 1598</strain>
    </source>
</reference>
<dbReference type="HOGENOM" id="CLU_000288_6_0_1"/>
<dbReference type="STRING" id="765440.A0A0C3BS57"/>
<protein>
    <recommendedName>
        <fullName evidence="2">Nephrocystin 3-like N-terminal domain-containing protein</fullName>
    </recommendedName>
</protein>